<dbReference type="PRINTS" id="PR00830">
    <property type="entry name" value="ENDOLAPTASE"/>
</dbReference>
<keyword evidence="8" id="KW-0597">Phosphoprotein</keyword>
<dbReference type="InterPro" id="IPR008268">
    <property type="entry name" value="Peptidase_S16_AS"/>
</dbReference>
<dbReference type="InterPro" id="IPR014721">
    <property type="entry name" value="Ribsml_uS5_D2-typ_fold_subgr"/>
</dbReference>
<dbReference type="SUPFAM" id="SSF52540">
    <property type="entry name" value="P-loop containing nucleoside triphosphate hydrolases"/>
    <property type="match status" value="1"/>
</dbReference>
<feature type="modified residue" description="4-aspartylphosphate" evidence="8">
    <location>
        <position position="164"/>
    </location>
</feature>
<dbReference type="Pfam" id="PF22667">
    <property type="entry name" value="Lon_lid"/>
    <property type="match status" value="1"/>
</dbReference>
<keyword evidence="3 9" id="KW-0378">Hydrolase</keyword>
<dbReference type="Gene3D" id="1.20.5.5270">
    <property type="match status" value="1"/>
</dbReference>
<dbReference type="AlphaFoldDB" id="A0A8J6NMR2"/>
<dbReference type="Proteomes" id="UP000603434">
    <property type="component" value="Unassembled WGS sequence"/>
</dbReference>
<dbReference type="NCBIfam" id="TIGR00763">
    <property type="entry name" value="lon"/>
    <property type="match status" value="1"/>
</dbReference>
<evidence type="ECO:0000256" key="3">
    <source>
        <dbReference type="ARBA" id="ARBA00022801"/>
    </source>
</evidence>
<accession>A0A8J6NMR2</accession>
<dbReference type="InterPro" id="IPR020568">
    <property type="entry name" value="Ribosomal_Su5_D2-typ_SF"/>
</dbReference>
<keyword evidence="4 9" id="KW-0720">Serine protease</keyword>
<dbReference type="InterPro" id="IPR054594">
    <property type="entry name" value="Lon_lid"/>
</dbReference>
<organism evidence="12 13">
    <name type="scientific">Candidatus Desulfatibia profunda</name>
    <dbReference type="NCBI Taxonomy" id="2841695"/>
    <lineage>
        <taxon>Bacteria</taxon>
        <taxon>Pseudomonadati</taxon>
        <taxon>Thermodesulfobacteriota</taxon>
        <taxon>Desulfobacteria</taxon>
        <taxon>Desulfobacterales</taxon>
        <taxon>Desulfobacterales incertae sedis</taxon>
        <taxon>Candidatus Desulfatibia</taxon>
    </lineage>
</organism>
<keyword evidence="2" id="KW-0547">Nucleotide-binding</keyword>
<dbReference type="Pfam" id="PF00072">
    <property type="entry name" value="Response_reg"/>
    <property type="match status" value="1"/>
</dbReference>
<dbReference type="Gene3D" id="1.10.8.60">
    <property type="match status" value="1"/>
</dbReference>
<gene>
    <name evidence="12" type="primary">lon</name>
    <name evidence="12" type="ORF">H8E23_08740</name>
</gene>
<dbReference type="InterPro" id="IPR003593">
    <property type="entry name" value="AAA+_ATPase"/>
</dbReference>
<dbReference type="InterPro" id="IPR011006">
    <property type="entry name" value="CheY-like_superfamily"/>
</dbReference>
<keyword evidence="1 9" id="KW-0645">Protease</keyword>
<feature type="active site" evidence="9">
    <location>
        <position position="615"/>
    </location>
</feature>
<dbReference type="InterPro" id="IPR003959">
    <property type="entry name" value="ATPase_AAA_core"/>
</dbReference>
<comment type="caution">
    <text evidence="12">The sequence shown here is derived from an EMBL/GenBank/DDBJ whole genome shotgun (WGS) entry which is preliminary data.</text>
</comment>
<evidence type="ECO:0000256" key="4">
    <source>
        <dbReference type="ARBA" id="ARBA00022825"/>
    </source>
</evidence>
<evidence type="ECO:0000256" key="8">
    <source>
        <dbReference type="PROSITE-ProRule" id="PRU00169"/>
    </source>
</evidence>
<dbReference type="InterPro" id="IPR027417">
    <property type="entry name" value="P-loop_NTPase"/>
</dbReference>
<evidence type="ECO:0000256" key="7">
    <source>
        <dbReference type="ARBA" id="ARBA00066743"/>
    </source>
</evidence>
<dbReference type="Pfam" id="PF05362">
    <property type="entry name" value="Lon_C"/>
    <property type="match status" value="1"/>
</dbReference>
<dbReference type="GO" id="GO:0004252">
    <property type="term" value="F:serine-type endopeptidase activity"/>
    <property type="evidence" value="ECO:0007669"/>
    <property type="project" value="UniProtKB-UniRule"/>
</dbReference>
<dbReference type="SMART" id="SM00382">
    <property type="entry name" value="AAA"/>
    <property type="match status" value="1"/>
</dbReference>
<dbReference type="GO" id="GO:0030163">
    <property type="term" value="P:protein catabolic process"/>
    <property type="evidence" value="ECO:0007669"/>
    <property type="project" value="InterPro"/>
</dbReference>
<dbReference type="FunFam" id="3.40.50.300:FF:000021">
    <property type="entry name" value="Lon protease homolog"/>
    <property type="match status" value="1"/>
</dbReference>
<evidence type="ECO:0000256" key="5">
    <source>
        <dbReference type="ARBA" id="ARBA00022840"/>
    </source>
</evidence>
<dbReference type="Gene3D" id="3.40.50.2300">
    <property type="match status" value="1"/>
</dbReference>
<feature type="domain" description="Lon proteolytic" evidence="11">
    <location>
        <begin position="485"/>
        <end position="665"/>
    </location>
</feature>
<evidence type="ECO:0000313" key="12">
    <source>
        <dbReference type="EMBL" id="MBC8361470.1"/>
    </source>
</evidence>
<proteinExistence type="inferred from homology"/>
<dbReference type="PANTHER" id="PTHR10046">
    <property type="entry name" value="ATP DEPENDENT LON PROTEASE FAMILY MEMBER"/>
    <property type="match status" value="1"/>
</dbReference>
<dbReference type="EMBL" id="JACNJH010000134">
    <property type="protein sequence ID" value="MBC8361470.1"/>
    <property type="molecule type" value="Genomic_DNA"/>
</dbReference>
<reference evidence="12 13" key="1">
    <citation type="submission" date="2020-08" db="EMBL/GenBank/DDBJ databases">
        <title>Bridging the membrane lipid divide: bacteria of the FCB group superphylum have the potential to synthesize archaeal ether lipids.</title>
        <authorList>
            <person name="Villanueva L."/>
            <person name="Von Meijenfeldt F.A.B."/>
            <person name="Westbye A.B."/>
            <person name="Yadav S."/>
            <person name="Hopmans E.C."/>
            <person name="Dutilh B.E."/>
            <person name="Sinninghe Damste J.S."/>
        </authorList>
    </citation>
    <scope>NUCLEOTIDE SEQUENCE [LARGE SCALE GENOMIC DNA]</scope>
    <source>
        <strain evidence="12">NIOZ-UU30</strain>
    </source>
</reference>
<sequence>MRIFKKGPEKGTPSEIEELKEVVLGLKMPEPVQKVALKEIERLMKTSPASAEYTIGINYLDYLVSLPWNRMTEDNLDIERAESILNQEHYGLTKIKDRILDHLAVRILKMSRKHRILVVDDEEMTRRNLEHVFQKDGYHVDTAASGVEALNLLEKSAYDVIVTDLKMEKVDGMDVLGQAKAKDPNTEVIIITGYATVTTAIEAMKKGSYHFLAKPLKLAEIRSTIKTALFKKMVRLEPKGPVLCFAGPPGTGKTSLGMSIARSLERKFIRISLAGMKDEAEIRGHRKSYVGALPGRIIQEIRRAESKNPVMMLDEIDKIGQDFKGDPASALLEVLDPEQNANFVDHYLDVPFDLSKVMFITTANTVDLIPGPLLDRLEVIYLSGYTEEEKVQIAARYLVSKEIEEAGLVEDPAVFTTEAIHKIIREYTREAGLRNLQRQIASICRKTARKALKSGRQNISSPITPETVEQLLGPGKYHLEVVDDKGRIGVATGLAWTAAGGEIIFIEAVKMKGKSRLTLTGSLGDVMKESAQAALSYIRSHTELLNIPESMFDEYDIHIHVPAGSIPKDGPSAGLTIAVALISLLTGRPCKRETALTGEMTLSGRLLPVGGVKEKVLAAHRAGVKSVVFPAKNEADIKDIPDDIKKDLKIITTDELAEIVDLVLE</sequence>
<evidence type="ECO:0000256" key="6">
    <source>
        <dbReference type="ARBA" id="ARBA00050665"/>
    </source>
</evidence>
<dbReference type="Pfam" id="PF00004">
    <property type="entry name" value="AAA"/>
    <property type="match status" value="1"/>
</dbReference>
<dbReference type="PROSITE" id="PS51786">
    <property type="entry name" value="LON_PROTEOLYTIC"/>
    <property type="match status" value="1"/>
</dbReference>
<comment type="catalytic activity">
    <reaction evidence="6 9">
        <text>Hydrolysis of proteins in presence of ATP.</text>
        <dbReference type="EC" id="3.4.21.53"/>
    </reaction>
</comment>
<dbReference type="SMART" id="SM00448">
    <property type="entry name" value="REC"/>
    <property type="match status" value="1"/>
</dbReference>
<evidence type="ECO:0000256" key="1">
    <source>
        <dbReference type="ARBA" id="ARBA00022670"/>
    </source>
</evidence>
<dbReference type="GO" id="GO:0005524">
    <property type="term" value="F:ATP binding"/>
    <property type="evidence" value="ECO:0007669"/>
    <property type="project" value="UniProtKB-KW"/>
</dbReference>
<dbReference type="InterPro" id="IPR008269">
    <property type="entry name" value="Lon_proteolytic"/>
</dbReference>
<feature type="active site" evidence="9">
    <location>
        <position position="572"/>
    </location>
</feature>
<name>A0A8J6NMR2_9BACT</name>
<dbReference type="SUPFAM" id="SSF52172">
    <property type="entry name" value="CheY-like"/>
    <property type="match status" value="1"/>
</dbReference>
<dbReference type="InterPro" id="IPR004815">
    <property type="entry name" value="Lon_bac/euk-typ"/>
</dbReference>
<keyword evidence="5" id="KW-0067">ATP-binding</keyword>
<evidence type="ECO:0000313" key="13">
    <source>
        <dbReference type="Proteomes" id="UP000603434"/>
    </source>
</evidence>
<dbReference type="Gene3D" id="3.40.50.300">
    <property type="entry name" value="P-loop containing nucleotide triphosphate hydrolases"/>
    <property type="match status" value="1"/>
</dbReference>
<evidence type="ECO:0000259" key="10">
    <source>
        <dbReference type="PROSITE" id="PS50110"/>
    </source>
</evidence>
<dbReference type="Gene3D" id="3.30.230.10">
    <property type="match status" value="1"/>
</dbReference>
<dbReference type="GO" id="GO:0016887">
    <property type="term" value="F:ATP hydrolysis activity"/>
    <property type="evidence" value="ECO:0007669"/>
    <property type="project" value="InterPro"/>
</dbReference>
<evidence type="ECO:0000256" key="9">
    <source>
        <dbReference type="PROSITE-ProRule" id="PRU01122"/>
    </source>
</evidence>
<protein>
    <recommendedName>
        <fullName evidence="7 9">endopeptidase La</fullName>
        <ecNumber evidence="7 9">3.4.21.53</ecNumber>
    </recommendedName>
</protein>
<dbReference type="GO" id="GO:0006508">
    <property type="term" value="P:proteolysis"/>
    <property type="evidence" value="ECO:0007669"/>
    <property type="project" value="UniProtKB-KW"/>
</dbReference>
<dbReference type="GO" id="GO:0004176">
    <property type="term" value="F:ATP-dependent peptidase activity"/>
    <property type="evidence" value="ECO:0007669"/>
    <property type="project" value="UniProtKB-UniRule"/>
</dbReference>
<feature type="domain" description="Response regulatory" evidence="10">
    <location>
        <begin position="115"/>
        <end position="229"/>
    </location>
</feature>
<dbReference type="InterPro" id="IPR001789">
    <property type="entry name" value="Sig_transdc_resp-reg_receiver"/>
</dbReference>
<dbReference type="GO" id="GO:0000160">
    <property type="term" value="P:phosphorelay signal transduction system"/>
    <property type="evidence" value="ECO:0007669"/>
    <property type="project" value="InterPro"/>
</dbReference>
<evidence type="ECO:0000259" key="11">
    <source>
        <dbReference type="PROSITE" id="PS51786"/>
    </source>
</evidence>
<dbReference type="InterPro" id="IPR027065">
    <property type="entry name" value="Lon_Prtase"/>
</dbReference>
<dbReference type="EC" id="3.4.21.53" evidence="7 9"/>
<dbReference type="PROSITE" id="PS50110">
    <property type="entry name" value="RESPONSE_REGULATORY"/>
    <property type="match status" value="1"/>
</dbReference>
<dbReference type="SUPFAM" id="SSF54211">
    <property type="entry name" value="Ribosomal protein S5 domain 2-like"/>
    <property type="match status" value="1"/>
</dbReference>
<evidence type="ECO:0000256" key="2">
    <source>
        <dbReference type="ARBA" id="ARBA00022741"/>
    </source>
</evidence>
<dbReference type="CDD" id="cd19500">
    <property type="entry name" value="RecA-like_Lon"/>
    <property type="match status" value="1"/>
</dbReference>
<dbReference type="PROSITE" id="PS01046">
    <property type="entry name" value="LON_SER"/>
    <property type="match status" value="1"/>
</dbReference>
<comment type="similarity">
    <text evidence="9">Belongs to the peptidase S16 family.</text>
</comment>